<dbReference type="AlphaFoldDB" id="A0A8H7MMU6"/>
<keyword evidence="2" id="KW-1185">Reference proteome</keyword>
<accession>A0A8H7MMU6</accession>
<sequence>MINIDFMRFPGEIRNSIYSTIIRGLPQTITFSSLPAIAYTSLPIHQEFMSQYLPQLHFDIVSMCDIWHMHAVLDSHPRSLGWHRITKLTITNFTSIAHTQTRANEVMDFVCQFTLLANLIFDITLDDLSHGFEGRTKDIHHIFTEFELFRLLTFNSLKYLVINIRCNGLSLTPGSFALLSHLKEALTADTDIEVTLVLRE</sequence>
<organism evidence="1 2">
    <name type="scientific">Ascochyta lentis</name>
    <dbReference type="NCBI Taxonomy" id="205686"/>
    <lineage>
        <taxon>Eukaryota</taxon>
        <taxon>Fungi</taxon>
        <taxon>Dikarya</taxon>
        <taxon>Ascomycota</taxon>
        <taxon>Pezizomycotina</taxon>
        <taxon>Dothideomycetes</taxon>
        <taxon>Pleosporomycetidae</taxon>
        <taxon>Pleosporales</taxon>
        <taxon>Pleosporineae</taxon>
        <taxon>Didymellaceae</taxon>
        <taxon>Ascochyta</taxon>
    </lineage>
</organism>
<reference evidence="1" key="1">
    <citation type="submission" date="2018-12" db="EMBL/GenBank/DDBJ databases">
        <authorList>
            <person name="Syme R.A."/>
            <person name="Farfan-Caceres L."/>
            <person name="Lichtenzveig J."/>
        </authorList>
    </citation>
    <scope>NUCLEOTIDE SEQUENCE</scope>
    <source>
        <strain evidence="1">Al4</strain>
    </source>
</reference>
<reference evidence="1" key="2">
    <citation type="submission" date="2020-09" db="EMBL/GenBank/DDBJ databases">
        <title>Reference genome assembly for Australian Ascochyta lentis isolate Al4.</title>
        <authorList>
            <person name="Lee R.C."/>
            <person name="Farfan-Caceres L.M."/>
            <person name="Debler J.W."/>
            <person name="Williams A.H."/>
            <person name="Henares B.M."/>
        </authorList>
    </citation>
    <scope>NUCLEOTIDE SEQUENCE</scope>
    <source>
        <strain evidence="1">Al4</strain>
    </source>
</reference>
<proteinExistence type="predicted"/>
<protein>
    <submittedName>
        <fullName evidence="1">Uncharacterized protein</fullName>
    </submittedName>
</protein>
<comment type="caution">
    <text evidence="1">The sequence shown here is derived from an EMBL/GenBank/DDBJ whole genome shotgun (WGS) entry which is preliminary data.</text>
</comment>
<dbReference type="OrthoDB" id="3773391at2759"/>
<evidence type="ECO:0000313" key="1">
    <source>
        <dbReference type="EMBL" id="KAF9701395.1"/>
    </source>
</evidence>
<name>A0A8H7MMU6_9PLEO</name>
<gene>
    <name evidence="1" type="ORF">EKO04_000998</name>
</gene>
<dbReference type="EMBL" id="RZGK01000002">
    <property type="protein sequence ID" value="KAF9701395.1"/>
    <property type="molecule type" value="Genomic_DNA"/>
</dbReference>
<evidence type="ECO:0000313" key="2">
    <source>
        <dbReference type="Proteomes" id="UP000651452"/>
    </source>
</evidence>
<dbReference type="Proteomes" id="UP000651452">
    <property type="component" value="Unassembled WGS sequence"/>
</dbReference>